<dbReference type="AlphaFoldDB" id="A0A1U9YXJ5"/>
<feature type="transmembrane region" description="Helical" evidence="5">
    <location>
        <begin position="65"/>
        <end position="98"/>
    </location>
</feature>
<evidence type="ECO:0000256" key="1">
    <source>
        <dbReference type="ARBA" id="ARBA00004141"/>
    </source>
</evidence>
<comment type="subcellular location">
    <subcellularLocation>
        <location evidence="1">Membrane</location>
        <topology evidence="1">Multi-pass membrane protein</topology>
    </subcellularLocation>
</comment>
<keyword evidence="2 5" id="KW-0812">Transmembrane</keyword>
<dbReference type="RefSeq" id="WP_026173564.1">
    <property type="nucleotide sequence ID" value="NZ_AQWH01000012.1"/>
</dbReference>
<gene>
    <name evidence="6" type="ORF">Mame_00793</name>
</gene>
<keyword evidence="4 5" id="KW-0472">Membrane</keyword>
<feature type="transmembrane region" description="Helical" evidence="5">
    <location>
        <begin position="128"/>
        <end position="147"/>
    </location>
</feature>
<dbReference type="EMBL" id="CP020330">
    <property type="protein sequence ID" value="AQZ50169.1"/>
    <property type="molecule type" value="Genomic_DNA"/>
</dbReference>
<evidence type="ECO:0000256" key="2">
    <source>
        <dbReference type="ARBA" id="ARBA00022692"/>
    </source>
</evidence>
<organism evidence="6 7">
    <name type="scientific">Martelella mediterranea DSM 17316</name>
    <dbReference type="NCBI Taxonomy" id="1122214"/>
    <lineage>
        <taxon>Bacteria</taxon>
        <taxon>Pseudomonadati</taxon>
        <taxon>Pseudomonadota</taxon>
        <taxon>Alphaproteobacteria</taxon>
        <taxon>Hyphomicrobiales</taxon>
        <taxon>Aurantimonadaceae</taxon>
        <taxon>Martelella</taxon>
    </lineage>
</organism>
<accession>A0A1U9YXJ5</accession>
<name>A0A1U9YXJ5_9HYPH</name>
<evidence type="ECO:0000256" key="4">
    <source>
        <dbReference type="ARBA" id="ARBA00023136"/>
    </source>
</evidence>
<dbReference type="NCBIfam" id="NF009407">
    <property type="entry name" value="PRK12768.1"/>
    <property type="match status" value="1"/>
</dbReference>
<sequence length="239" mass="26442">MLIDAARRALYDLIDPKMRAILWKVLGLSLLCLIGLWVAIRSLFMWLAVPWLQNLFPTMPEWTGWITFVLLMFAAVGLALGLALLMAPVSALVAGIFLDEAAEHIERNHYPDDPPGEALPVFAAMKEALAFLGVVILGNIFALLLLVVPGVNLIAFFVVNGYLLGREFFEFAAMRFMSPPEARAFRRKRGLTVFLAGLVVAGFVAIPIVNLATPLFATAFMMHLFKRMDPVKAVVRAEN</sequence>
<proteinExistence type="predicted"/>
<dbReference type="eggNOG" id="COG2981">
    <property type="taxonomic scope" value="Bacteria"/>
</dbReference>
<feature type="transmembrane region" description="Helical" evidence="5">
    <location>
        <begin position="21"/>
        <end position="45"/>
    </location>
</feature>
<evidence type="ECO:0000256" key="5">
    <source>
        <dbReference type="SAM" id="Phobius"/>
    </source>
</evidence>
<dbReference type="OrthoDB" id="5421146at2"/>
<protein>
    <submittedName>
        <fullName evidence="6">CysZ-like protein</fullName>
    </submittedName>
</protein>
<keyword evidence="7" id="KW-1185">Reference proteome</keyword>
<dbReference type="InterPro" id="IPR059112">
    <property type="entry name" value="CysZ/EI24"/>
</dbReference>
<dbReference type="STRING" id="1122214.Mame_00793"/>
<keyword evidence="3 5" id="KW-1133">Transmembrane helix</keyword>
<reference evidence="6 7" key="1">
    <citation type="submission" date="2017-03" db="EMBL/GenBank/DDBJ databases">
        <title>Foreign affairs: Plasmid Transfer between Roseobacters and Rhizobia.</title>
        <authorList>
            <person name="Bartling P."/>
            <person name="Bunk B."/>
            <person name="Overmann J."/>
            <person name="Brinkmann H."/>
            <person name="Petersen J."/>
        </authorList>
    </citation>
    <scope>NUCLEOTIDE SEQUENCE [LARGE SCALE GENOMIC DNA]</scope>
    <source>
        <strain evidence="6 7">MACL11</strain>
    </source>
</reference>
<feature type="transmembrane region" description="Helical" evidence="5">
    <location>
        <begin position="190"/>
        <end position="212"/>
    </location>
</feature>
<dbReference type="KEGG" id="mmed:Mame_00793"/>
<evidence type="ECO:0000256" key="3">
    <source>
        <dbReference type="ARBA" id="ARBA00022989"/>
    </source>
</evidence>
<dbReference type="Proteomes" id="UP000191135">
    <property type="component" value="Chromosome"/>
</dbReference>
<evidence type="ECO:0000313" key="6">
    <source>
        <dbReference type="EMBL" id="AQZ50169.1"/>
    </source>
</evidence>
<feature type="transmembrane region" description="Helical" evidence="5">
    <location>
        <begin position="153"/>
        <end position="169"/>
    </location>
</feature>
<evidence type="ECO:0000313" key="7">
    <source>
        <dbReference type="Proteomes" id="UP000191135"/>
    </source>
</evidence>
<dbReference type="Pfam" id="PF07264">
    <property type="entry name" value="EI24"/>
    <property type="match status" value="1"/>
</dbReference>